<evidence type="ECO:0000313" key="3">
    <source>
        <dbReference type="Proteomes" id="UP000249949"/>
    </source>
</evidence>
<dbReference type="OrthoDB" id="5755at2157"/>
<gene>
    <name evidence="2" type="ORF">NMSP_0254</name>
</gene>
<proteinExistence type="predicted"/>
<dbReference type="Proteomes" id="UP000249949">
    <property type="component" value="Chromosome"/>
</dbReference>
<accession>A0A2Z2HIA2</accession>
<dbReference type="KEGG" id="nct:NMSP_0254"/>
<protein>
    <submittedName>
        <fullName evidence="2">Uncharacterized protein</fullName>
    </submittedName>
</protein>
<reference evidence="2 3" key="1">
    <citation type="journal article" date="2017" name="Environ. Microbiol.">
        <title>Genome and epigenome of a novel marine Thaumarchaeota strain suggest viral infection, phosphorothioation DNA modification and multiple restriction systems.</title>
        <authorList>
            <person name="Ahlgren N.A."/>
            <person name="Chen Y."/>
            <person name="Needham D.M."/>
            <person name="Parada A.E."/>
            <person name="Sachdeva R."/>
            <person name="Trinh V."/>
            <person name="Chen T."/>
            <person name="Fuhrman J.A."/>
        </authorList>
    </citation>
    <scope>NUCLEOTIDE SEQUENCE [LARGE SCALE GENOMIC DNA]</scope>
    <source>
        <strain evidence="2 3">SPOT01</strain>
    </source>
</reference>
<keyword evidence="1" id="KW-1133">Transmembrane helix</keyword>
<evidence type="ECO:0000256" key="1">
    <source>
        <dbReference type="SAM" id="Phobius"/>
    </source>
</evidence>
<sequence>MIWPGTGDPYKRKKAIKFLLISAAVGGIAVLLTTVGVNPMIAQQAHNACIQDMDTDWKISFTFEMIMDGQKAEVQPNIGITDECQRAIYTLSNDGTVYAEWVENPNFELGHFLYISKFQIRDMEESKTEIYVNDRLAENGLKTPLQDKYHYKAVFTSKNYDTSKDKDFLPPLPEN</sequence>
<evidence type="ECO:0000313" key="2">
    <source>
        <dbReference type="EMBL" id="ARS63884.1"/>
    </source>
</evidence>
<keyword evidence="1" id="KW-0812">Transmembrane</keyword>
<keyword evidence="3" id="KW-1185">Reference proteome</keyword>
<organism evidence="2 3">
    <name type="scientific">Candidatus Nitrosomarinus catalinensis</name>
    <dbReference type="NCBI Taxonomy" id="1898749"/>
    <lineage>
        <taxon>Archaea</taxon>
        <taxon>Nitrososphaerota</taxon>
        <taxon>Nitrososphaeria</taxon>
        <taxon>Nitrosopumilales</taxon>
        <taxon>Nitrosopumilaceae</taxon>
        <taxon>Candidatus Nitrosomarinus</taxon>
    </lineage>
</organism>
<dbReference type="AlphaFoldDB" id="A0A2Z2HIA2"/>
<keyword evidence="1" id="KW-0472">Membrane</keyword>
<dbReference type="RefSeq" id="WP_086908312.1">
    <property type="nucleotide sequence ID" value="NZ_CP021324.1"/>
</dbReference>
<dbReference type="EMBL" id="CP021324">
    <property type="protein sequence ID" value="ARS63884.1"/>
    <property type="molecule type" value="Genomic_DNA"/>
</dbReference>
<name>A0A2Z2HIA2_9ARCH</name>
<feature type="transmembrane region" description="Helical" evidence="1">
    <location>
        <begin position="18"/>
        <end position="41"/>
    </location>
</feature>
<dbReference type="GeneID" id="32900755"/>